<organism evidence="1">
    <name type="scientific">Octopus bimaculoides</name>
    <name type="common">California two-spotted octopus</name>
    <dbReference type="NCBI Taxonomy" id="37653"/>
    <lineage>
        <taxon>Eukaryota</taxon>
        <taxon>Metazoa</taxon>
        <taxon>Spiralia</taxon>
        <taxon>Lophotrochozoa</taxon>
        <taxon>Mollusca</taxon>
        <taxon>Cephalopoda</taxon>
        <taxon>Coleoidea</taxon>
        <taxon>Octopodiformes</taxon>
        <taxon>Octopoda</taxon>
        <taxon>Incirrata</taxon>
        <taxon>Octopodidae</taxon>
        <taxon>Octopus</taxon>
    </lineage>
</organism>
<dbReference type="EMBL" id="KQ420752">
    <property type="protein sequence ID" value="KOF79459.1"/>
    <property type="molecule type" value="Genomic_DNA"/>
</dbReference>
<name>A0A0L8GRJ5_OCTBM</name>
<evidence type="ECO:0000313" key="1">
    <source>
        <dbReference type="EMBL" id="KOF79459.1"/>
    </source>
</evidence>
<reference evidence="1" key="1">
    <citation type="submission" date="2015-07" db="EMBL/GenBank/DDBJ databases">
        <title>MeaNS - Measles Nucleotide Surveillance Program.</title>
        <authorList>
            <person name="Tran T."/>
            <person name="Druce J."/>
        </authorList>
    </citation>
    <scope>NUCLEOTIDE SEQUENCE</scope>
    <source>
        <strain evidence="1">UCB-OBI-ISO-001</strain>
        <tissue evidence="1">Gonad</tissue>
    </source>
</reference>
<proteinExistence type="predicted"/>
<sequence>MHSKLARCGNGFVIGLVSRILCTSNDFSRSNCSTSIYCKETTHLRSLKRLCSLKHYVQ</sequence>
<protein>
    <submittedName>
        <fullName evidence="1">Uncharacterized protein</fullName>
    </submittedName>
</protein>
<gene>
    <name evidence="1" type="ORF">OCBIM_22029452mg</name>
</gene>
<accession>A0A0L8GRJ5</accession>
<dbReference type="AlphaFoldDB" id="A0A0L8GRJ5"/>